<dbReference type="PROSITE" id="PS50215">
    <property type="entry name" value="ADAM_MEPRO"/>
    <property type="match status" value="1"/>
</dbReference>
<dbReference type="GO" id="GO:0005886">
    <property type="term" value="C:plasma membrane"/>
    <property type="evidence" value="ECO:0007669"/>
    <property type="project" value="TreeGrafter"/>
</dbReference>
<keyword evidence="2" id="KW-0862">Zinc</keyword>
<dbReference type="InterPro" id="IPR001590">
    <property type="entry name" value="Peptidase_M12B"/>
</dbReference>
<dbReference type="Gene3D" id="4.10.70.30">
    <property type="match status" value="1"/>
</dbReference>
<evidence type="ECO:0000256" key="3">
    <source>
        <dbReference type="SAM" id="Phobius"/>
    </source>
</evidence>
<keyword evidence="3" id="KW-0812">Transmembrane</keyword>
<dbReference type="EMBL" id="CATQJA010002665">
    <property type="protein sequence ID" value="CAJ0583312.1"/>
    <property type="molecule type" value="Genomic_DNA"/>
</dbReference>
<feature type="binding site" evidence="2">
    <location>
        <position position="169"/>
    </location>
    <ligand>
        <name>Zn(2+)</name>
        <dbReference type="ChEBI" id="CHEBI:29105"/>
        <note>catalytic</note>
    </ligand>
</feature>
<accession>A0AA36D9G5</accession>
<dbReference type="InterPro" id="IPR032029">
    <property type="entry name" value="ADAM17_MPD"/>
</dbReference>
<evidence type="ECO:0000256" key="2">
    <source>
        <dbReference type="PROSITE-ProRule" id="PRU00276"/>
    </source>
</evidence>
<gene>
    <name evidence="6" type="ORF">MSPICULIGERA_LOCUS21399</name>
</gene>
<dbReference type="InterPro" id="IPR051489">
    <property type="entry name" value="ADAM_Metalloproteinase"/>
</dbReference>
<feature type="domain" description="Peptidase M12B" evidence="5">
    <location>
        <begin position="1"/>
        <end position="232"/>
    </location>
</feature>
<dbReference type="GO" id="GO:0004222">
    <property type="term" value="F:metalloendopeptidase activity"/>
    <property type="evidence" value="ECO:0007669"/>
    <property type="project" value="InterPro"/>
</dbReference>
<feature type="binding site" evidence="2">
    <location>
        <position position="165"/>
    </location>
    <ligand>
        <name>Zn(2+)</name>
        <dbReference type="ChEBI" id="CHEBI:29105"/>
        <note>catalytic</note>
    </ligand>
</feature>
<evidence type="ECO:0000256" key="1">
    <source>
        <dbReference type="ARBA" id="ARBA00023157"/>
    </source>
</evidence>
<dbReference type="Gene3D" id="4.10.70.10">
    <property type="entry name" value="Disintegrin domain"/>
    <property type="match status" value="1"/>
</dbReference>
<keyword evidence="1" id="KW-1015">Disulfide bond</keyword>
<comment type="caution">
    <text evidence="6">The sequence shown here is derived from an EMBL/GenBank/DDBJ whole genome shotgun (WGS) entry which is preliminary data.</text>
</comment>
<evidence type="ECO:0000259" key="5">
    <source>
        <dbReference type="PROSITE" id="PS50215"/>
    </source>
</evidence>
<dbReference type="PROSITE" id="PS50214">
    <property type="entry name" value="DISINTEGRIN_2"/>
    <property type="match status" value="1"/>
</dbReference>
<keyword evidence="3" id="KW-1133">Transmembrane helix</keyword>
<dbReference type="InterPro" id="IPR024079">
    <property type="entry name" value="MetalloPept_cat_dom_sf"/>
</dbReference>
<name>A0AA36D9G5_9BILA</name>
<evidence type="ECO:0000313" key="6">
    <source>
        <dbReference type="EMBL" id="CAJ0583312.1"/>
    </source>
</evidence>
<proteinExistence type="predicted"/>
<dbReference type="SUPFAM" id="SSF57552">
    <property type="entry name" value="Blood coagulation inhibitor (disintegrin)"/>
    <property type="match status" value="1"/>
</dbReference>
<dbReference type="Gene3D" id="3.40.390.10">
    <property type="entry name" value="Collagenase (Catalytic Domain)"/>
    <property type="match status" value="1"/>
</dbReference>
<dbReference type="InterPro" id="IPR001762">
    <property type="entry name" value="Disintegrin_dom"/>
</dbReference>
<keyword evidence="3" id="KW-0472">Membrane</keyword>
<keyword evidence="7" id="KW-1185">Reference proteome</keyword>
<dbReference type="Pfam" id="PF13574">
    <property type="entry name" value="Reprolysin_2"/>
    <property type="match status" value="1"/>
</dbReference>
<organism evidence="6 7">
    <name type="scientific">Mesorhabditis spiculigera</name>
    <dbReference type="NCBI Taxonomy" id="96644"/>
    <lineage>
        <taxon>Eukaryota</taxon>
        <taxon>Metazoa</taxon>
        <taxon>Ecdysozoa</taxon>
        <taxon>Nematoda</taxon>
        <taxon>Chromadorea</taxon>
        <taxon>Rhabditida</taxon>
        <taxon>Rhabditina</taxon>
        <taxon>Rhabditomorpha</taxon>
        <taxon>Rhabditoidea</taxon>
        <taxon>Rhabditidae</taxon>
        <taxon>Mesorhabditinae</taxon>
        <taxon>Mesorhabditis</taxon>
    </lineage>
</organism>
<dbReference type="SUPFAM" id="SSF55486">
    <property type="entry name" value="Metalloproteases ('zincins'), catalytic domain"/>
    <property type="match status" value="1"/>
</dbReference>
<dbReference type="GO" id="GO:0007219">
    <property type="term" value="P:Notch signaling pathway"/>
    <property type="evidence" value="ECO:0007669"/>
    <property type="project" value="TreeGrafter"/>
</dbReference>
<feature type="active site" evidence="2">
    <location>
        <position position="166"/>
    </location>
</feature>
<dbReference type="Pfam" id="PF16698">
    <property type="entry name" value="ADAM17_MPD"/>
    <property type="match status" value="1"/>
</dbReference>
<dbReference type="PANTHER" id="PTHR45702:SF6">
    <property type="entry name" value="DISINTEGRIN AND METALLOPROTEINASE DOMAIN-CONTAINING PROTEIN 17"/>
    <property type="match status" value="1"/>
</dbReference>
<dbReference type="InterPro" id="IPR036436">
    <property type="entry name" value="Disintegrin_dom_sf"/>
</dbReference>
<dbReference type="SMART" id="SM00050">
    <property type="entry name" value="DISIN"/>
    <property type="match status" value="1"/>
</dbReference>
<dbReference type="GO" id="GO:0046872">
    <property type="term" value="F:metal ion binding"/>
    <property type="evidence" value="ECO:0007669"/>
    <property type="project" value="UniProtKB-KW"/>
</dbReference>
<feature type="binding site" evidence="2">
    <location>
        <position position="175"/>
    </location>
    <ligand>
        <name>Zn(2+)</name>
        <dbReference type="ChEBI" id="CHEBI:29105"/>
        <note>catalytic</note>
    </ligand>
</feature>
<protein>
    <submittedName>
        <fullName evidence="6">Uncharacterized protein</fullName>
    </submittedName>
</protein>
<dbReference type="AlphaFoldDB" id="A0AA36D9G5"/>
<sequence length="474" mass="52478">MKIIADYSFFNRAGNNHLAFTSRYIVNLFDRVNQIYTKTDFGENSSQERLVNLGFMIKEIVIFAHWTADPKDPEHYNTDKEFNAYDFLQSLKRLEDSEDYCLVHLLTARTFREGILGLAFVGTSATGAGICPQSRQSYNTLFSTVAASGGGQLLVTREADIVTAHELGHSWGAKHDNGTECQPKSLRDGNYIMHPTAVPGYDVNNMRFSQCSIRDMRQVLSNRADDCFIPHQRAVCGNGILEDGEMCDEGFIVHGQSEGRCCSRECQLLAGSQCSPKNHPCCSPACTFLPPLHICRFANALQCTRQSNCTGTNGDCPPPRPTLDGTNCVDKGQCQNGTCLPFCETIGKESCICLDDASACMRCCRSPNSTECLPEPNGGMLRDGTFCVHGTCQNNKCKSSAVDVVSHFWHVFEGVDSSNWKLFFKSNIAVIIVVISLFVWIPASFVVCLWDTGDPDKNKIRRVPGQVNWSSSLK</sequence>
<dbReference type="Proteomes" id="UP001177023">
    <property type="component" value="Unassembled WGS sequence"/>
</dbReference>
<feature type="non-terminal residue" evidence="6">
    <location>
        <position position="1"/>
    </location>
</feature>
<evidence type="ECO:0000259" key="4">
    <source>
        <dbReference type="PROSITE" id="PS50214"/>
    </source>
</evidence>
<reference evidence="6" key="1">
    <citation type="submission" date="2023-06" db="EMBL/GenBank/DDBJ databases">
        <authorList>
            <person name="Delattre M."/>
        </authorList>
    </citation>
    <scope>NUCLEOTIDE SEQUENCE</scope>
    <source>
        <strain evidence="6">AF72</strain>
    </source>
</reference>
<feature type="transmembrane region" description="Helical" evidence="3">
    <location>
        <begin position="428"/>
        <end position="452"/>
    </location>
</feature>
<keyword evidence="2" id="KW-0479">Metal-binding</keyword>
<comment type="caution">
    <text evidence="2">Lacks conserved residue(s) required for the propagation of feature annotation.</text>
</comment>
<dbReference type="GO" id="GO:0006509">
    <property type="term" value="P:membrane protein ectodomain proteolysis"/>
    <property type="evidence" value="ECO:0007669"/>
    <property type="project" value="TreeGrafter"/>
</dbReference>
<feature type="domain" description="Disintegrin" evidence="4">
    <location>
        <begin position="233"/>
        <end position="324"/>
    </location>
</feature>
<dbReference type="Pfam" id="PF00200">
    <property type="entry name" value="Disintegrin"/>
    <property type="match status" value="1"/>
</dbReference>
<evidence type="ECO:0000313" key="7">
    <source>
        <dbReference type="Proteomes" id="UP001177023"/>
    </source>
</evidence>
<dbReference type="FunFam" id="4.10.70.10:FF:000003">
    <property type="entry name" value="Disintegrin and metalloproteinase domain-containing protein 17"/>
    <property type="match status" value="1"/>
</dbReference>
<dbReference type="PANTHER" id="PTHR45702">
    <property type="entry name" value="ADAM10/ADAM17 METALLOPEPTIDASE FAMILY MEMBER"/>
    <property type="match status" value="1"/>
</dbReference>